<dbReference type="AlphaFoldDB" id="A0AAJ7L5A9"/>
<dbReference type="Pfam" id="PF09169">
    <property type="entry name" value="BRCA-2_helical"/>
    <property type="match status" value="1"/>
</dbReference>
<dbReference type="GO" id="GO:0006355">
    <property type="term" value="P:regulation of DNA-templated transcription"/>
    <property type="evidence" value="ECO:0007669"/>
    <property type="project" value="TreeGrafter"/>
</dbReference>
<keyword evidence="3" id="KW-0238">DNA-binding</keyword>
<evidence type="ECO:0000256" key="6">
    <source>
        <dbReference type="SAM" id="MobiDB-lite"/>
    </source>
</evidence>
<evidence type="ECO:0000256" key="4">
    <source>
        <dbReference type="ARBA" id="ARBA00023172"/>
    </source>
</evidence>
<feature type="domain" description="Breast cancer type 2 susceptibility protein helical" evidence="8">
    <location>
        <begin position="462"/>
        <end position="508"/>
    </location>
</feature>
<dbReference type="PANTHER" id="PTHR11289">
    <property type="entry name" value="BREAST CANCER TYPE 2 SUSCEPTIBILITY PROTEIN BRCA2"/>
    <property type="match status" value="1"/>
</dbReference>
<feature type="domain" description="BRCA2 OB1" evidence="7">
    <location>
        <begin position="512"/>
        <end position="615"/>
    </location>
</feature>
<feature type="compositionally biased region" description="Polar residues" evidence="6">
    <location>
        <begin position="345"/>
        <end position="363"/>
    </location>
</feature>
<dbReference type="GeneID" id="100908513"/>
<dbReference type="SUPFAM" id="SSF81872">
    <property type="entry name" value="BRCA2 helical domain"/>
    <property type="match status" value="1"/>
</dbReference>
<feature type="compositionally biased region" description="Basic and acidic residues" evidence="6">
    <location>
        <begin position="181"/>
        <end position="190"/>
    </location>
</feature>
<evidence type="ECO:0000313" key="10">
    <source>
        <dbReference type="RefSeq" id="XP_018495367.1"/>
    </source>
</evidence>
<name>A0AAJ7L5A9_9ACAR</name>
<evidence type="ECO:0000313" key="9">
    <source>
        <dbReference type="Proteomes" id="UP000694867"/>
    </source>
</evidence>
<proteinExistence type="predicted"/>
<evidence type="ECO:0000256" key="2">
    <source>
        <dbReference type="ARBA" id="ARBA00022763"/>
    </source>
</evidence>
<dbReference type="Pfam" id="PF09103">
    <property type="entry name" value="BRCA-2_OB1"/>
    <property type="match status" value="1"/>
</dbReference>
<evidence type="ECO:0000256" key="3">
    <source>
        <dbReference type="ARBA" id="ARBA00023125"/>
    </source>
</evidence>
<keyword evidence="9" id="KW-1185">Reference proteome</keyword>
<organism evidence="9 10">
    <name type="scientific">Galendromus occidentalis</name>
    <name type="common">western predatory mite</name>
    <dbReference type="NCBI Taxonomy" id="34638"/>
    <lineage>
        <taxon>Eukaryota</taxon>
        <taxon>Metazoa</taxon>
        <taxon>Ecdysozoa</taxon>
        <taxon>Arthropoda</taxon>
        <taxon>Chelicerata</taxon>
        <taxon>Arachnida</taxon>
        <taxon>Acari</taxon>
        <taxon>Parasitiformes</taxon>
        <taxon>Mesostigmata</taxon>
        <taxon>Gamasina</taxon>
        <taxon>Phytoseioidea</taxon>
        <taxon>Phytoseiidae</taxon>
        <taxon>Typhlodrominae</taxon>
        <taxon>Galendromus</taxon>
    </lineage>
</organism>
<feature type="compositionally biased region" description="Polar residues" evidence="6">
    <location>
        <begin position="192"/>
        <end position="212"/>
    </location>
</feature>
<feature type="region of interest" description="Disordered" evidence="6">
    <location>
        <begin position="124"/>
        <end position="147"/>
    </location>
</feature>
<evidence type="ECO:0000259" key="8">
    <source>
        <dbReference type="Pfam" id="PF09169"/>
    </source>
</evidence>
<dbReference type="InterPro" id="IPR015187">
    <property type="entry name" value="BRCA2_OB_1"/>
</dbReference>
<dbReference type="InterPro" id="IPR015525">
    <property type="entry name" value="BRCA2"/>
</dbReference>
<dbReference type="PROSITE" id="PS50138">
    <property type="entry name" value="BRCA2_REPEAT"/>
    <property type="match status" value="3"/>
</dbReference>
<dbReference type="GO" id="GO:0000724">
    <property type="term" value="P:double-strand break repair via homologous recombination"/>
    <property type="evidence" value="ECO:0007669"/>
    <property type="project" value="InterPro"/>
</dbReference>
<feature type="compositionally biased region" description="Basic and acidic residues" evidence="6">
    <location>
        <begin position="310"/>
        <end position="328"/>
    </location>
</feature>
<reference evidence="10" key="1">
    <citation type="submission" date="2025-08" db="UniProtKB">
        <authorList>
            <consortium name="RefSeq"/>
        </authorList>
    </citation>
    <scope>IDENTIFICATION</scope>
</reference>
<gene>
    <name evidence="10" type="primary">LOC100908513</name>
</gene>
<dbReference type="Gene3D" id="6.10.70.10">
    <property type="match status" value="1"/>
</dbReference>
<sequence>MVHMGQCWDFGTTRVAVHSNWETASPEGSGRKLCENVEAGANDGTRAGDKGSSHGNDDDDDAIFSEVQTQAFAPSRNDLRDDPTGPPPTSDKRKPPKLKSAFVTAGGRSTSVSYEALQAARKKLEDISAPPTQSTPTAEIDTGFKSGRGDAVKVSLGALSASKKVLERADDRAGSQPLPEFRVDDPERKPTAPSTSKPIIPSGSSGYRNQSTPVLGFRTARGTAQKVSEKALKQVRLMFREEFSEVPDDDGHIEEPKKETEARVASGFSTARGESMLISTENMDNARKLLEDTDQGKDKRLSGAQSHTDAQSDSRCPVRDISKDRIQDSKTPARRIAGLKRRTPMCQTPLNLLSSPITPLQAPSRSSNSNASKLSASTPSRSIQQEKCLIKKSRLLEGMKETGTGEHTPYRKKLTDLTLIDNACAQADSSRFRDDISGRIVYLDDVKRSFRREIEVQSSNFDSWFANHFEMVVWKLASYSSRVKELAGCLIFENVLDQLEHRWNVELNGQRSPLRMIVERDAPAEATLVLLVKDVQSKYLIVSDGWYSVPCDVDGPLQSLMTKGLLRIGQKLCVCGAQLRGAPNGVDPLQLEDARLSIRYNSTRRARWYAKMGYLKKSLLVPLFSVVLDGGCLPAVRVKISSCSPLMFFEKFSQGGSIVRPEAAERKERKNYCEQIESIQEKIREEVLRELELEQNSKRVTRTRSRLKPSVAKLRTGEEIHSALESSVDPTQLMEELSSSQRRSLESYRRTVEDKFLERLREETSRRFEEMKQRHECPQERIVAPLLKLMVCCSLSNIEVPLTVWRPSEDLRAMLRVGAIVTIYRANVTTCRKFPFGLTTKTNTAFELFEESMEQQRPRKEARLE</sequence>
<dbReference type="GO" id="GO:0003677">
    <property type="term" value="F:DNA binding"/>
    <property type="evidence" value="ECO:0007669"/>
    <property type="project" value="UniProtKB-KW"/>
</dbReference>
<keyword evidence="4" id="KW-0233">DNA recombination</keyword>
<dbReference type="SUPFAM" id="SSF81878">
    <property type="entry name" value="BRCA2 tower domain"/>
    <property type="match status" value="1"/>
</dbReference>
<dbReference type="InterPro" id="IPR036315">
    <property type="entry name" value="BRCA2_hlx_sf"/>
</dbReference>
<keyword evidence="1" id="KW-0677">Repeat</keyword>
<evidence type="ECO:0000256" key="5">
    <source>
        <dbReference type="ARBA" id="ARBA00023204"/>
    </source>
</evidence>
<feature type="region of interest" description="Disordered" evidence="6">
    <location>
        <begin position="165"/>
        <end position="212"/>
    </location>
</feature>
<dbReference type="InterPro" id="IPR012340">
    <property type="entry name" value="NA-bd_OB-fold"/>
</dbReference>
<evidence type="ECO:0000259" key="7">
    <source>
        <dbReference type="Pfam" id="PF09103"/>
    </source>
</evidence>
<evidence type="ECO:0000256" key="1">
    <source>
        <dbReference type="ARBA" id="ARBA00022737"/>
    </source>
</evidence>
<accession>A0AAJ7L5A9</accession>
<dbReference type="SUPFAM" id="SSF50249">
    <property type="entry name" value="Nucleic acid-binding proteins"/>
    <property type="match status" value="2"/>
</dbReference>
<dbReference type="InterPro" id="IPR002093">
    <property type="entry name" value="BRCA2_repeat"/>
</dbReference>
<feature type="compositionally biased region" description="Low complexity" evidence="6">
    <location>
        <begin position="364"/>
        <end position="377"/>
    </location>
</feature>
<keyword evidence="2" id="KW-0227">DNA damage</keyword>
<dbReference type="Proteomes" id="UP000694867">
    <property type="component" value="Unplaced"/>
</dbReference>
<feature type="region of interest" description="Disordered" evidence="6">
    <location>
        <begin position="294"/>
        <end position="381"/>
    </location>
</feature>
<dbReference type="KEGG" id="goe:100908513"/>
<protein>
    <submittedName>
        <fullName evidence="10">Uncharacterized protein LOC100908513</fullName>
    </submittedName>
</protein>
<keyword evidence="5" id="KW-0234">DNA repair</keyword>
<dbReference type="Gene3D" id="2.40.50.140">
    <property type="entry name" value="Nucleic acid-binding proteins"/>
    <property type="match status" value="1"/>
</dbReference>
<dbReference type="InterPro" id="IPR015252">
    <property type="entry name" value="BRCA2_hlx"/>
</dbReference>
<dbReference type="RefSeq" id="XP_018495367.1">
    <property type="nucleotide sequence ID" value="XM_018639851.1"/>
</dbReference>
<feature type="region of interest" description="Disordered" evidence="6">
    <location>
        <begin position="21"/>
        <end position="107"/>
    </location>
</feature>
<dbReference type="PANTHER" id="PTHR11289:SF0">
    <property type="entry name" value="BREAST CANCER TYPE 2 SUSCEPTIBILITY PROTEIN"/>
    <property type="match status" value="1"/>
</dbReference>
<feature type="compositionally biased region" description="Basic and acidic residues" evidence="6">
    <location>
        <begin position="46"/>
        <end position="56"/>
    </location>
</feature>